<evidence type="ECO:0000256" key="4">
    <source>
        <dbReference type="ARBA" id="ARBA00009524"/>
    </source>
</evidence>
<dbReference type="PROSITE" id="PS51385">
    <property type="entry name" value="YJEF_N"/>
    <property type="match status" value="1"/>
</dbReference>
<feature type="binding site" evidence="17">
    <location>
        <position position="435"/>
    </location>
    <ligand>
        <name>AMP</name>
        <dbReference type="ChEBI" id="CHEBI:456215"/>
    </ligand>
</feature>
<dbReference type="Proteomes" id="UP000824017">
    <property type="component" value="Unassembled WGS sequence"/>
</dbReference>
<evidence type="ECO:0000256" key="7">
    <source>
        <dbReference type="ARBA" id="ARBA00022840"/>
    </source>
</evidence>
<feature type="domain" description="YjeF N-terminal" evidence="21">
    <location>
        <begin position="10"/>
        <end position="210"/>
    </location>
</feature>
<comment type="function">
    <text evidence="14 19">Bifunctional enzyme that catalyzes the epimerization of the S- and R-forms of NAD(P)HX and the dehydration of the S-form of NAD(P)HX at the expense of ADP, which is converted to AMP. This allows the repair of both epimers of NAD(P)HX, a damaged form of NAD(P)H that is a result of enzymatic or heat-dependent hydration.</text>
</comment>
<dbReference type="HAMAP" id="MF_01966">
    <property type="entry name" value="NADHX_epimerase"/>
    <property type="match status" value="1"/>
</dbReference>
<dbReference type="NCBIfam" id="TIGR00197">
    <property type="entry name" value="yjeF_nterm"/>
    <property type="match status" value="1"/>
</dbReference>
<comment type="function">
    <text evidence="18">Catalyzes the epimerization of the S- and R-forms of NAD(P)HX, a damaged form of NAD(P)H that is a result of enzymatic or heat-dependent hydration. This is a prerequisite for the S-specific NAD(P)H-hydrate dehydratase to allow the repair of both epimers of NAD(P)HX.</text>
</comment>
<dbReference type="GO" id="GO:0110051">
    <property type="term" value="P:metabolite repair"/>
    <property type="evidence" value="ECO:0007669"/>
    <property type="project" value="TreeGrafter"/>
</dbReference>
<evidence type="ECO:0000256" key="18">
    <source>
        <dbReference type="HAMAP-Rule" id="MF_01966"/>
    </source>
</evidence>
<evidence type="ECO:0000256" key="19">
    <source>
        <dbReference type="PIRNR" id="PIRNR017184"/>
    </source>
</evidence>
<evidence type="ECO:0000256" key="11">
    <source>
        <dbReference type="ARBA" id="ARBA00023235"/>
    </source>
</evidence>
<evidence type="ECO:0000256" key="17">
    <source>
        <dbReference type="HAMAP-Rule" id="MF_01965"/>
    </source>
</evidence>
<evidence type="ECO:0000313" key="22">
    <source>
        <dbReference type="EMBL" id="HIZ13446.1"/>
    </source>
</evidence>
<comment type="catalytic activity">
    <reaction evidence="16 17 19">
        <text>(6S)-NADPHX + ADP = AMP + phosphate + NADPH + H(+)</text>
        <dbReference type="Rhea" id="RHEA:32235"/>
        <dbReference type="ChEBI" id="CHEBI:15378"/>
        <dbReference type="ChEBI" id="CHEBI:43474"/>
        <dbReference type="ChEBI" id="CHEBI:57783"/>
        <dbReference type="ChEBI" id="CHEBI:64076"/>
        <dbReference type="ChEBI" id="CHEBI:456215"/>
        <dbReference type="ChEBI" id="CHEBI:456216"/>
        <dbReference type="EC" id="4.2.1.136"/>
    </reaction>
</comment>
<feature type="binding site" evidence="17">
    <location>
        <position position="318"/>
    </location>
    <ligand>
        <name>(6S)-NADPHX</name>
        <dbReference type="ChEBI" id="CHEBI:64076"/>
    </ligand>
</feature>
<comment type="cofactor">
    <cofactor evidence="18 19">
        <name>K(+)</name>
        <dbReference type="ChEBI" id="CHEBI:29103"/>
    </cofactor>
    <text evidence="18 19">Binds 1 potassium ion per subunit.</text>
</comment>
<dbReference type="GO" id="GO:0046496">
    <property type="term" value="P:nicotinamide nucleotide metabolic process"/>
    <property type="evidence" value="ECO:0007669"/>
    <property type="project" value="UniProtKB-UniRule"/>
</dbReference>
<evidence type="ECO:0000259" key="21">
    <source>
        <dbReference type="PROSITE" id="PS51385"/>
    </source>
</evidence>
<evidence type="ECO:0000256" key="5">
    <source>
        <dbReference type="ARBA" id="ARBA00022723"/>
    </source>
</evidence>
<dbReference type="SUPFAM" id="SSF53613">
    <property type="entry name" value="Ribokinase-like"/>
    <property type="match status" value="1"/>
</dbReference>
<feature type="binding site" evidence="18">
    <location>
        <begin position="124"/>
        <end position="130"/>
    </location>
    <ligand>
        <name>(6S)-NADPHX</name>
        <dbReference type="ChEBI" id="CHEBI:64076"/>
    </ligand>
</feature>
<dbReference type="Pfam" id="PF01256">
    <property type="entry name" value="Carb_kinase"/>
    <property type="match status" value="1"/>
</dbReference>
<keyword evidence="9 18" id="KW-0630">Potassium</keyword>
<keyword evidence="8 17" id="KW-0521">NADP</keyword>
<feature type="binding site" evidence="17">
    <location>
        <position position="436"/>
    </location>
    <ligand>
        <name>(6S)-NADPHX</name>
        <dbReference type="ChEBI" id="CHEBI:64076"/>
    </ligand>
</feature>
<evidence type="ECO:0000256" key="8">
    <source>
        <dbReference type="ARBA" id="ARBA00022857"/>
    </source>
</evidence>
<keyword evidence="7 17" id="KW-0067">ATP-binding</keyword>
<comment type="cofactor">
    <cofactor evidence="17">
        <name>Mg(2+)</name>
        <dbReference type="ChEBI" id="CHEBI:18420"/>
    </cofactor>
</comment>
<dbReference type="Gene3D" id="3.40.50.10260">
    <property type="entry name" value="YjeF N-terminal domain"/>
    <property type="match status" value="1"/>
</dbReference>
<dbReference type="PIRSF" id="PIRSF017184">
    <property type="entry name" value="Nnr"/>
    <property type="match status" value="1"/>
</dbReference>
<evidence type="ECO:0000259" key="20">
    <source>
        <dbReference type="PROSITE" id="PS51383"/>
    </source>
</evidence>
<keyword evidence="12 17" id="KW-0456">Lyase</keyword>
<evidence type="ECO:0000256" key="12">
    <source>
        <dbReference type="ARBA" id="ARBA00023239"/>
    </source>
</evidence>
<evidence type="ECO:0000256" key="3">
    <source>
        <dbReference type="ARBA" id="ARBA00006001"/>
    </source>
</evidence>
<dbReference type="AlphaFoldDB" id="A0A9D2DAF2"/>
<keyword evidence="5 18" id="KW-0479">Metal-binding</keyword>
<evidence type="ECO:0000256" key="6">
    <source>
        <dbReference type="ARBA" id="ARBA00022741"/>
    </source>
</evidence>
<feature type="binding site" evidence="18">
    <location>
        <position position="120"/>
    </location>
    <ligand>
        <name>K(+)</name>
        <dbReference type="ChEBI" id="CHEBI:29103"/>
    </ligand>
</feature>
<dbReference type="PANTHER" id="PTHR12592">
    <property type="entry name" value="ATP-DEPENDENT (S)-NAD(P)H-HYDRATE DEHYDRATASE FAMILY MEMBER"/>
    <property type="match status" value="1"/>
</dbReference>
<comment type="similarity">
    <text evidence="18">Belongs to the NnrE/AIBP family.</text>
</comment>
<comment type="similarity">
    <text evidence="3 19">In the N-terminal section; belongs to the NnrE/AIBP family.</text>
</comment>
<dbReference type="EC" id="5.1.99.6" evidence="19"/>
<dbReference type="GO" id="GO:0005524">
    <property type="term" value="F:ATP binding"/>
    <property type="evidence" value="ECO:0007669"/>
    <property type="project" value="UniProtKB-UniRule"/>
</dbReference>
<sequence>MRYLPDGAQMQAADKYTIEQLGVPSLVLMERAALKVVEAIHEKGIDTSRTLVVCGSGNNGGDGFAVARLLTEEGMHAEVLFAGNEASLSQECSLQKQIAERMGIPVFTDIPEGEYTVIIDAVFGVGLSRDVSGRYGEIIRWMNSRDCRKVAVDIPSGVCAGTGRILGTAFRAELTVSMACVKAGCELFPGKNCAGETVAVPIGINPDFFRENPRVCFTYDQSDIPGLLPVRRADSHKGSYGKVIMITGSSGMAGACYLSARAAYAAGAGLVQIYTSEDNRAVIQQLIPEAIVSCYSSYDREQLTGLLKWADVVCIGCGLGRSEDSEKILLHTLKEADIPCIADADGLNILSGHMEVLRQRQAPVIVTPHMKEMSRLTGESVAEIAENRIQAAGKFAEEYGAVCVLKDSRTVVAQDGHHTFLNLAGNNAMAKAGSGDVLAGVITGLAAQGMTAFDSAALGVFLHACGGDEARGEKGAYSVLAQDLIAGIEKVLLKQDRGEE</sequence>
<accession>A0A9D2DAF2</accession>
<dbReference type="SUPFAM" id="SSF64153">
    <property type="entry name" value="YjeF N-terminal domain-like"/>
    <property type="match status" value="1"/>
</dbReference>
<dbReference type="InterPro" id="IPR017953">
    <property type="entry name" value="Carbohydrate_kinase_pred_CS"/>
</dbReference>
<dbReference type="GO" id="GO:0052855">
    <property type="term" value="F:ADP-dependent NAD(P)H-hydrate dehydratase activity"/>
    <property type="evidence" value="ECO:0007669"/>
    <property type="project" value="UniProtKB-UniRule"/>
</dbReference>
<evidence type="ECO:0000256" key="13">
    <source>
        <dbReference type="ARBA" id="ARBA00023268"/>
    </source>
</evidence>
<dbReference type="InterPro" id="IPR000631">
    <property type="entry name" value="CARKD"/>
</dbReference>
<proteinExistence type="inferred from homology"/>
<comment type="catalytic activity">
    <reaction evidence="2 18 19">
        <text>(6R)-NADPHX = (6S)-NADPHX</text>
        <dbReference type="Rhea" id="RHEA:32227"/>
        <dbReference type="ChEBI" id="CHEBI:64076"/>
        <dbReference type="ChEBI" id="CHEBI:64077"/>
        <dbReference type="EC" id="5.1.99.6"/>
    </reaction>
</comment>
<keyword evidence="13" id="KW-0511">Multifunctional enzyme</keyword>
<dbReference type="CDD" id="cd01171">
    <property type="entry name" value="YXKO-related"/>
    <property type="match status" value="1"/>
</dbReference>
<dbReference type="InterPro" id="IPR004443">
    <property type="entry name" value="YjeF_N_dom"/>
</dbReference>
<evidence type="ECO:0000256" key="2">
    <source>
        <dbReference type="ARBA" id="ARBA00000909"/>
    </source>
</evidence>
<evidence type="ECO:0000256" key="9">
    <source>
        <dbReference type="ARBA" id="ARBA00022958"/>
    </source>
</evidence>
<evidence type="ECO:0000256" key="14">
    <source>
        <dbReference type="ARBA" id="ARBA00025153"/>
    </source>
</evidence>
<feature type="binding site" evidence="18">
    <location>
        <position position="59"/>
    </location>
    <ligand>
        <name>K(+)</name>
        <dbReference type="ChEBI" id="CHEBI:29103"/>
    </ligand>
</feature>
<dbReference type="InterPro" id="IPR029056">
    <property type="entry name" value="Ribokinase-like"/>
</dbReference>
<gene>
    <name evidence="17" type="primary">nnrD</name>
    <name evidence="18" type="synonym">nnrE</name>
    <name evidence="22" type="ORF">H9817_05925</name>
</gene>
<dbReference type="Pfam" id="PF03853">
    <property type="entry name" value="YjeF_N"/>
    <property type="match status" value="1"/>
</dbReference>
<dbReference type="HAMAP" id="MF_01965">
    <property type="entry name" value="NADHX_dehydratase"/>
    <property type="match status" value="1"/>
</dbReference>
<dbReference type="Gene3D" id="3.40.1190.20">
    <property type="match status" value="1"/>
</dbReference>
<feature type="binding site" evidence="18">
    <location>
        <position position="156"/>
    </location>
    <ligand>
        <name>K(+)</name>
        <dbReference type="ChEBI" id="CHEBI:29103"/>
    </ligand>
</feature>
<comment type="similarity">
    <text evidence="4 19">In the C-terminal section; belongs to the NnrD/CARKD family.</text>
</comment>
<keyword evidence="6 17" id="KW-0547">Nucleotide-binding</keyword>
<dbReference type="EMBL" id="DXCD01000156">
    <property type="protein sequence ID" value="HIZ13446.1"/>
    <property type="molecule type" value="Genomic_DNA"/>
</dbReference>
<evidence type="ECO:0000256" key="10">
    <source>
        <dbReference type="ARBA" id="ARBA00023027"/>
    </source>
</evidence>
<comment type="catalytic activity">
    <reaction evidence="15 17 19">
        <text>(6S)-NADHX + ADP = AMP + phosphate + NADH + H(+)</text>
        <dbReference type="Rhea" id="RHEA:32223"/>
        <dbReference type="ChEBI" id="CHEBI:15378"/>
        <dbReference type="ChEBI" id="CHEBI:43474"/>
        <dbReference type="ChEBI" id="CHEBI:57945"/>
        <dbReference type="ChEBI" id="CHEBI:64074"/>
        <dbReference type="ChEBI" id="CHEBI:456215"/>
        <dbReference type="ChEBI" id="CHEBI:456216"/>
        <dbReference type="EC" id="4.2.1.136"/>
    </reaction>
</comment>
<feature type="binding site" evidence="17">
    <location>
        <position position="255"/>
    </location>
    <ligand>
        <name>(6S)-NADPHX</name>
        <dbReference type="ChEBI" id="CHEBI:64076"/>
    </ligand>
</feature>
<dbReference type="EC" id="4.2.1.136" evidence="19"/>
<comment type="subunit">
    <text evidence="17">Homotetramer.</text>
</comment>
<reference evidence="22" key="1">
    <citation type="journal article" date="2021" name="PeerJ">
        <title>Extensive microbial diversity within the chicken gut microbiome revealed by metagenomics and culture.</title>
        <authorList>
            <person name="Gilroy R."/>
            <person name="Ravi A."/>
            <person name="Getino M."/>
            <person name="Pursley I."/>
            <person name="Horton D.L."/>
            <person name="Alikhan N.F."/>
            <person name="Baker D."/>
            <person name="Gharbi K."/>
            <person name="Hall N."/>
            <person name="Watson M."/>
            <person name="Adriaenssens E.M."/>
            <person name="Foster-Nyarko E."/>
            <person name="Jarju S."/>
            <person name="Secka A."/>
            <person name="Antonio M."/>
            <person name="Oren A."/>
            <person name="Chaudhuri R.R."/>
            <person name="La Ragione R."/>
            <person name="Hildebrand F."/>
            <person name="Pallen M.J."/>
        </authorList>
    </citation>
    <scope>NUCLEOTIDE SEQUENCE</scope>
    <source>
        <strain evidence="22">ChiGjej1B1-13045</strain>
    </source>
</reference>
<feature type="binding site" evidence="18">
    <location>
        <begin position="58"/>
        <end position="62"/>
    </location>
    <ligand>
        <name>(6S)-NADPHX</name>
        <dbReference type="ChEBI" id="CHEBI:64076"/>
    </ligand>
</feature>
<comment type="catalytic activity">
    <reaction evidence="1 18 19">
        <text>(6R)-NADHX = (6S)-NADHX</text>
        <dbReference type="Rhea" id="RHEA:32215"/>
        <dbReference type="ChEBI" id="CHEBI:64074"/>
        <dbReference type="ChEBI" id="CHEBI:64075"/>
        <dbReference type="EC" id="5.1.99.6"/>
    </reaction>
</comment>
<feature type="binding site" evidence="17">
    <location>
        <position position="369"/>
    </location>
    <ligand>
        <name>(6S)-NADPHX</name>
        <dbReference type="ChEBI" id="CHEBI:64076"/>
    </ligand>
</feature>
<evidence type="ECO:0000256" key="1">
    <source>
        <dbReference type="ARBA" id="ARBA00000013"/>
    </source>
</evidence>
<dbReference type="InterPro" id="IPR036652">
    <property type="entry name" value="YjeF_N_dom_sf"/>
</dbReference>
<feature type="binding site" evidence="17">
    <location>
        <begin position="406"/>
        <end position="410"/>
    </location>
    <ligand>
        <name>AMP</name>
        <dbReference type="ChEBI" id="CHEBI:456215"/>
    </ligand>
</feature>
<evidence type="ECO:0000313" key="23">
    <source>
        <dbReference type="Proteomes" id="UP000824017"/>
    </source>
</evidence>
<evidence type="ECO:0000256" key="15">
    <source>
        <dbReference type="ARBA" id="ARBA00048238"/>
    </source>
</evidence>
<evidence type="ECO:0000256" key="16">
    <source>
        <dbReference type="ARBA" id="ARBA00049209"/>
    </source>
</evidence>
<feature type="domain" description="YjeF C-terminal" evidence="20">
    <location>
        <begin position="220"/>
        <end position="495"/>
    </location>
</feature>
<dbReference type="PANTHER" id="PTHR12592:SF0">
    <property type="entry name" value="ATP-DEPENDENT (S)-NAD(P)H-HYDRATE DEHYDRATASE"/>
    <property type="match status" value="1"/>
</dbReference>
<organism evidence="22 23">
    <name type="scientific">Candidatus Mediterraneibacter stercorigallinarum</name>
    <dbReference type="NCBI Taxonomy" id="2838686"/>
    <lineage>
        <taxon>Bacteria</taxon>
        <taxon>Bacillati</taxon>
        <taxon>Bacillota</taxon>
        <taxon>Clostridia</taxon>
        <taxon>Lachnospirales</taxon>
        <taxon>Lachnospiraceae</taxon>
        <taxon>Mediterraneibacter</taxon>
    </lineage>
</organism>
<feature type="binding site" evidence="18">
    <location>
        <position position="153"/>
    </location>
    <ligand>
        <name>(6S)-NADPHX</name>
        <dbReference type="ChEBI" id="CHEBI:64076"/>
    </ligand>
</feature>
<keyword evidence="11 18" id="KW-0413">Isomerase</keyword>
<dbReference type="InterPro" id="IPR030677">
    <property type="entry name" value="Nnr"/>
</dbReference>
<dbReference type="NCBIfam" id="TIGR00196">
    <property type="entry name" value="yjeF_cterm"/>
    <property type="match status" value="1"/>
</dbReference>
<dbReference type="PROSITE" id="PS51383">
    <property type="entry name" value="YJEF_C_3"/>
    <property type="match status" value="1"/>
</dbReference>
<dbReference type="PROSITE" id="PS01050">
    <property type="entry name" value="YJEF_C_2"/>
    <property type="match status" value="1"/>
</dbReference>
<comment type="similarity">
    <text evidence="17">Belongs to the NnrD/CARKD family.</text>
</comment>
<dbReference type="GO" id="GO:0046872">
    <property type="term" value="F:metal ion binding"/>
    <property type="evidence" value="ECO:0007669"/>
    <property type="project" value="UniProtKB-UniRule"/>
</dbReference>
<reference evidence="22" key="2">
    <citation type="submission" date="2021-04" db="EMBL/GenBank/DDBJ databases">
        <authorList>
            <person name="Gilroy R."/>
        </authorList>
    </citation>
    <scope>NUCLEOTIDE SEQUENCE</scope>
    <source>
        <strain evidence="22">ChiGjej1B1-13045</strain>
    </source>
</reference>
<dbReference type="GO" id="GO:0052856">
    <property type="term" value="F:NAD(P)HX epimerase activity"/>
    <property type="evidence" value="ECO:0007669"/>
    <property type="project" value="UniProtKB-UniRule"/>
</dbReference>
<protein>
    <recommendedName>
        <fullName evidence="19">Bifunctional NAD(P)H-hydrate repair enzyme</fullName>
    </recommendedName>
    <alternativeName>
        <fullName evidence="19">Nicotinamide nucleotide repair protein</fullName>
    </alternativeName>
    <domain>
        <recommendedName>
            <fullName evidence="19">ADP-dependent (S)-NAD(P)H-hydrate dehydratase</fullName>
            <ecNumber evidence="19">4.2.1.136</ecNumber>
        </recommendedName>
        <alternativeName>
            <fullName evidence="19">ADP-dependent NAD(P)HX dehydratase</fullName>
        </alternativeName>
    </domain>
    <domain>
        <recommendedName>
            <fullName evidence="19">NAD(P)H-hydrate epimerase</fullName>
            <ecNumber evidence="19">5.1.99.6</ecNumber>
        </recommendedName>
    </domain>
</protein>
<comment type="function">
    <text evidence="17">Catalyzes the dehydration of the S-form of NAD(P)HX at the expense of ADP, which is converted to AMP. Together with NAD(P)HX epimerase, which catalyzes the epimerization of the S- and R-forms, the enzyme allows the repair of both epimers of NAD(P)HX, a damaged form of NAD(P)H that is a result of enzymatic or heat-dependent hydration.</text>
</comment>
<name>A0A9D2DAF2_9FIRM</name>
<keyword evidence="10 17" id="KW-0520">NAD</keyword>
<feature type="binding site" evidence="18">
    <location>
        <position position="135"/>
    </location>
    <ligand>
        <name>(6S)-NADPHX</name>
        <dbReference type="ChEBI" id="CHEBI:64076"/>
    </ligand>
</feature>
<comment type="caution">
    <text evidence="22">The sequence shown here is derived from an EMBL/GenBank/DDBJ whole genome shotgun (WGS) entry which is preliminary data.</text>
</comment>